<organism evidence="3">
    <name type="scientific">Melanopsichium pennsylvanicum 4</name>
    <dbReference type="NCBI Taxonomy" id="1398559"/>
    <lineage>
        <taxon>Eukaryota</taxon>
        <taxon>Fungi</taxon>
        <taxon>Dikarya</taxon>
        <taxon>Basidiomycota</taxon>
        <taxon>Ustilaginomycotina</taxon>
        <taxon>Ustilaginomycetes</taxon>
        <taxon>Ustilaginales</taxon>
        <taxon>Ustilaginaceae</taxon>
        <taxon>Melanopsichium</taxon>
    </lineage>
</organism>
<accession>A0A077QZE9</accession>
<feature type="compositionally biased region" description="Low complexity" evidence="1">
    <location>
        <begin position="169"/>
        <end position="180"/>
    </location>
</feature>
<feature type="compositionally biased region" description="Basic and acidic residues" evidence="1">
    <location>
        <begin position="96"/>
        <end position="117"/>
    </location>
</feature>
<proteinExistence type="predicted"/>
<dbReference type="Pfam" id="PF00498">
    <property type="entry name" value="FHA"/>
    <property type="match status" value="1"/>
</dbReference>
<feature type="compositionally biased region" description="Basic and acidic residues" evidence="1">
    <location>
        <begin position="125"/>
        <end position="134"/>
    </location>
</feature>
<dbReference type="InterPro" id="IPR050923">
    <property type="entry name" value="Cell_Proc_Reg/RNA_Proc"/>
</dbReference>
<dbReference type="InterPro" id="IPR008984">
    <property type="entry name" value="SMAD_FHA_dom_sf"/>
</dbReference>
<dbReference type="PROSITE" id="PS50006">
    <property type="entry name" value="FHA_DOMAIN"/>
    <property type="match status" value="1"/>
</dbReference>
<feature type="domain" description="FHA" evidence="2">
    <location>
        <begin position="263"/>
        <end position="326"/>
    </location>
</feature>
<dbReference type="EMBL" id="HG529516">
    <property type="protein sequence ID" value="CDI51768.1"/>
    <property type="molecule type" value="Genomic_DNA"/>
</dbReference>
<dbReference type="Gene3D" id="2.60.200.20">
    <property type="match status" value="1"/>
</dbReference>
<dbReference type="SUPFAM" id="SSF49879">
    <property type="entry name" value="SMAD/FHA domain"/>
    <property type="match status" value="1"/>
</dbReference>
<name>A0A077QZE9_9BASI</name>
<feature type="compositionally biased region" description="Basic and acidic residues" evidence="1">
    <location>
        <begin position="55"/>
        <end position="89"/>
    </location>
</feature>
<evidence type="ECO:0000256" key="1">
    <source>
        <dbReference type="SAM" id="MobiDB-lite"/>
    </source>
</evidence>
<evidence type="ECO:0000313" key="3">
    <source>
        <dbReference type="EMBL" id="CDI51768.1"/>
    </source>
</evidence>
<reference evidence="3" key="1">
    <citation type="journal article" date="2014" name="Genome Biol. Evol.">
        <title>Gene Loss Rather Than Gene Gain Is Associated with a Host Jump from Monocots to Dicots in the Smut Fungus Melanopsichium pennsylvanicum.</title>
        <authorList>
            <person name="Sharma R."/>
            <person name="Mishra B."/>
            <person name="Runge F."/>
            <person name="Thines M."/>
        </authorList>
    </citation>
    <scope>NUCLEOTIDE SEQUENCE</scope>
    <source>
        <strain evidence="3">4</strain>
    </source>
</reference>
<sequence length="357" mass="41097">MPETAAEVSTSKVGAQQEYQEISSFHRPSGYERGNKHVNQLMDERRGPTSHSHRVVRDEDRHKDKSCRREDRHVRSSGLHREDLDDKLRSKYSSSRRWDDGEDRDRLHRRQRDEGLYRSRKASSRHRDDHDHSVKHQSSGIHRHRGERSSRERSSLETKEPLRRRSRSRSPLPQASSSRRSPPPSQPQAHFLDPVEGEEEIDQDAPNFAPSGLLAAESNSVNGVALKYHEPPEARKPKSPWRMYCFKDGKDQEVLHLGAQSCYLLGRDRTVADIPLDHESCSKQHAVIQFRQMITTNEFGDKKKRIGPFLLDLESSNGSYVNHTEIPTSRYYQLRSGDALTFGASTRDYVLLDETSA</sequence>
<evidence type="ECO:0000259" key="2">
    <source>
        <dbReference type="PROSITE" id="PS50006"/>
    </source>
</evidence>
<feature type="region of interest" description="Disordered" evidence="1">
    <location>
        <begin position="1"/>
        <end position="191"/>
    </location>
</feature>
<dbReference type="InterPro" id="IPR000253">
    <property type="entry name" value="FHA_dom"/>
</dbReference>
<feature type="compositionally biased region" description="Polar residues" evidence="1">
    <location>
        <begin position="7"/>
        <end position="23"/>
    </location>
</feature>
<dbReference type="AlphaFoldDB" id="A0A077QZE9"/>
<protein>
    <submittedName>
        <fullName evidence="3">Smad fha domain-containing protein</fullName>
    </submittedName>
</protein>
<dbReference type="SMART" id="SM00240">
    <property type="entry name" value="FHA"/>
    <property type="match status" value="1"/>
</dbReference>
<dbReference type="PANTHER" id="PTHR23308">
    <property type="entry name" value="NUCLEAR INHIBITOR OF PROTEIN PHOSPHATASE-1"/>
    <property type="match status" value="1"/>
</dbReference>
<feature type="compositionally biased region" description="Basic and acidic residues" evidence="1">
    <location>
        <begin position="147"/>
        <end position="163"/>
    </location>
</feature>